<evidence type="ECO:0000313" key="3">
    <source>
        <dbReference type="EMBL" id="KAF1960925.1"/>
    </source>
</evidence>
<evidence type="ECO:0000256" key="2">
    <source>
        <dbReference type="SAM" id="SignalP"/>
    </source>
</evidence>
<dbReference type="Proteomes" id="UP000800035">
    <property type="component" value="Unassembled WGS sequence"/>
</dbReference>
<feature type="signal peptide" evidence="2">
    <location>
        <begin position="1"/>
        <end position="31"/>
    </location>
</feature>
<feature type="compositionally biased region" description="Low complexity" evidence="1">
    <location>
        <begin position="52"/>
        <end position="63"/>
    </location>
</feature>
<organism evidence="3 4">
    <name type="scientific">Byssothecium circinans</name>
    <dbReference type="NCBI Taxonomy" id="147558"/>
    <lineage>
        <taxon>Eukaryota</taxon>
        <taxon>Fungi</taxon>
        <taxon>Dikarya</taxon>
        <taxon>Ascomycota</taxon>
        <taxon>Pezizomycotina</taxon>
        <taxon>Dothideomycetes</taxon>
        <taxon>Pleosporomycetidae</taxon>
        <taxon>Pleosporales</taxon>
        <taxon>Massarineae</taxon>
        <taxon>Massarinaceae</taxon>
        <taxon>Byssothecium</taxon>
    </lineage>
</organism>
<name>A0A6A5U7S7_9PLEO</name>
<gene>
    <name evidence="3" type="ORF">CC80DRAFT_267434</name>
</gene>
<protein>
    <submittedName>
        <fullName evidence="3">Uncharacterized protein</fullName>
    </submittedName>
</protein>
<accession>A0A6A5U7S7</accession>
<keyword evidence="4" id="KW-1185">Reference proteome</keyword>
<reference evidence="3" key="1">
    <citation type="journal article" date="2020" name="Stud. Mycol.">
        <title>101 Dothideomycetes genomes: a test case for predicting lifestyles and emergence of pathogens.</title>
        <authorList>
            <person name="Haridas S."/>
            <person name="Albert R."/>
            <person name="Binder M."/>
            <person name="Bloem J."/>
            <person name="Labutti K."/>
            <person name="Salamov A."/>
            <person name="Andreopoulos B."/>
            <person name="Baker S."/>
            <person name="Barry K."/>
            <person name="Bills G."/>
            <person name="Bluhm B."/>
            <person name="Cannon C."/>
            <person name="Castanera R."/>
            <person name="Culley D."/>
            <person name="Daum C."/>
            <person name="Ezra D."/>
            <person name="Gonzalez J."/>
            <person name="Henrissat B."/>
            <person name="Kuo A."/>
            <person name="Liang C."/>
            <person name="Lipzen A."/>
            <person name="Lutzoni F."/>
            <person name="Magnuson J."/>
            <person name="Mondo S."/>
            <person name="Nolan M."/>
            <person name="Ohm R."/>
            <person name="Pangilinan J."/>
            <person name="Park H.-J."/>
            <person name="Ramirez L."/>
            <person name="Alfaro M."/>
            <person name="Sun H."/>
            <person name="Tritt A."/>
            <person name="Yoshinaga Y."/>
            <person name="Zwiers L.-H."/>
            <person name="Turgeon B."/>
            <person name="Goodwin S."/>
            <person name="Spatafora J."/>
            <person name="Crous P."/>
            <person name="Grigoriev I."/>
        </authorList>
    </citation>
    <scope>NUCLEOTIDE SEQUENCE</scope>
    <source>
        <strain evidence="3">CBS 675.92</strain>
    </source>
</reference>
<dbReference type="EMBL" id="ML976982">
    <property type="protein sequence ID" value="KAF1960925.1"/>
    <property type="molecule type" value="Genomic_DNA"/>
</dbReference>
<dbReference type="AlphaFoldDB" id="A0A6A5U7S7"/>
<feature type="chain" id="PRO_5025598745" evidence="2">
    <location>
        <begin position="32"/>
        <end position="282"/>
    </location>
</feature>
<dbReference type="OrthoDB" id="3792543at2759"/>
<evidence type="ECO:0000313" key="4">
    <source>
        <dbReference type="Proteomes" id="UP000800035"/>
    </source>
</evidence>
<evidence type="ECO:0000256" key="1">
    <source>
        <dbReference type="SAM" id="MobiDB-lite"/>
    </source>
</evidence>
<feature type="region of interest" description="Disordered" evidence="1">
    <location>
        <begin position="32"/>
        <end position="75"/>
    </location>
</feature>
<proteinExistence type="predicted"/>
<keyword evidence="2" id="KW-0732">Signal</keyword>
<sequence>MLSQYRLPIFSPLGRALYLLLLSGALATARCTTTPPPSQAPTNQNPALLLHPTSSSADPAAAIPAPPAAGPQQEKASGAGAGVAVLALAVLAVDPAPPAASAAAALANLPQSRSGTERIAQQQQQQVMGSSTGRQTCTFRAYQMQRCERGEVAPVSYLQINSILREDGSVAVDVQGQRPREAFNSYEKLRAEKWWDVADLETGDVLRVSLSSVGDSIDFAVGEKRWTTDRDVDEGEWMGGCSSEGWLDGQEEWGCAVGLRNSRRRTLLCGFPCGVEEKMELK</sequence>